<reference evidence="6 7" key="1">
    <citation type="journal article" date="2017" name="Nat. Commun.">
        <title>Genome assembly with in vitro proximity ligation data and whole-genome triplication in lettuce.</title>
        <authorList>
            <person name="Reyes-Chin-Wo S."/>
            <person name="Wang Z."/>
            <person name="Yang X."/>
            <person name="Kozik A."/>
            <person name="Arikit S."/>
            <person name="Song C."/>
            <person name="Xia L."/>
            <person name="Froenicke L."/>
            <person name="Lavelle D.O."/>
            <person name="Truco M.J."/>
            <person name="Xia R."/>
            <person name="Zhu S."/>
            <person name="Xu C."/>
            <person name="Xu H."/>
            <person name="Xu X."/>
            <person name="Cox K."/>
            <person name="Korf I."/>
            <person name="Meyers B.C."/>
            <person name="Michelmore R.W."/>
        </authorList>
    </citation>
    <scope>NUCLEOTIDE SEQUENCE [LARGE SCALE GENOMIC DNA]</scope>
    <source>
        <strain evidence="7">cv. Salinas</strain>
        <tissue evidence="6">Seedlings</tissue>
    </source>
</reference>
<dbReference type="InterPro" id="IPR035446">
    <property type="entry name" value="SLSG/EP1"/>
</dbReference>
<dbReference type="PIRSF" id="PIRSF002686">
    <property type="entry name" value="SLG"/>
    <property type="match status" value="1"/>
</dbReference>
<dbReference type="SUPFAM" id="SSF51110">
    <property type="entry name" value="alpha-D-mannose-specific plant lectins"/>
    <property type="match status" value="1"/>
</dbReference>
<dbReference type="Pfam" id="PF00024">
    <property type="entry name" value="PAN_1"/>
    <property type="match status" value="1"/>
</dbReference>
<keyword evidence="3" id="KW-0812">Transmembrane</keyword>
<proteinExistence type="predicted"/>
<evidence type="ECO:0000256" key="3">
    <source>
        <dbReference type="SAM" id="Phobius"/>
    </source>
</evidence>
<keyword evidence="3" id="KW-1133">Transmembrane helix</keyword>
<name>A0A9R1UDX7_LACSA</name>
<dbReference type="PROSITE" id="PS50927">
    <property type="entry name" value="BULB_LECTIN"/>
    <property type="match status" value="1"/>
</dbReference>
<organism evidence="6 7">
    <name type="scientific">Lactuca sativa</name>
    <name type="common">Garden lettuce</name>
    <dbReference type="NCBI Taxonomy" id="4236"/>
    <lineage>
        <taxon>Eukaryota</taxon>
        <taxon>Viridiplantae</taxon>
        <taxon>Streptophyta</taxon>
        <taxon>Embryophyta</taxon>
        <taxon>Tracheophyta</taxon>
        <taxon>Spermatophyta</taxon>
        <taxon>Magnoliopsida</taxon>
        <taxon>eudicotyledons</taxon>
        <taxon>Gunneridae</taxon>
        <taxon>Pentapetalae</taxon>
        <taxon>asterids</taxon>
        <taxon>campanulids</taxon>
        <taxon>Asterales</taxon>
        <taxon>Asteraceae</taxon>
        <taxon>Cichorioideae</taxon>
        <taxon>Cichorieae</taxon>
        <taxon>Lactucinae</taxon>
        <taxon>Lactuca</taxon>
    </lineage>
</organism>
<dbReference type="InterPro" id="IPR036426">
    <property type="entry name" value="Bulb-type_lectin_dom_sf"/>
</dbReference>
<dbReference type="InterPro" id="IPR003609">
    <property type="entry name" value="Pan_app"/>
</dbReference>
<dbReference type="InterPro" id="IPR051343">
    <property type="entry name" value="G-type_lectin_kinases/EP1-like"/>
</dbReference>
<gene>
    <name evidence="6" type="ORF">LSAT_V11C900470120</name>
</gene>
<protein>
    <recommendedName>
        <fullName evidence="5">Bulb-type lectin domain-containing protein</fullName>
    </recommendedName>
</protein>
<accession>A0A9R1UDX7</accession>
<keyword evidence="3" id="KW-0472">Membrane</keyword>
<feature type="chain" id="PRO_5040405745" description="Bulb-type lectin domain-containing protein" evidence="4">
    <location>
        <begin position="20"/>
        <end position="435"/>
    </location>
</feature>
<comment type="caution">
    <text evidence="6">The sequence shown here is derived from an EMBL/GenBank/DDBJ whole genome shotgun (WGS) entry which is preliminary data.</text>
</comment>
<evidence type="ECO:0000256" key="1">
    <source>
        <dbReference type="ARBA" id="ARBA00022729"/>
    </source>
</evidence>
<dbReference type="Gene3D" id="2.90.10.10">
    <property type="entry name" value="Bulb-type lectin domain"/>
    <property type="match status" value="1"/>
</dbReference>
<dbReference type="InterPro" id="IPR001480">
    <property type="entry name" value="Bulb-type_lectin_dom"/>
</dbReference>
<dbReference type="Gramene" id="rna-gnl|WGS:NBSK|LSAT_9X38080_mrna">
    <property type="protein sequence ID" value="cds-PLY95963.1"/>
    <property type="gene ID" value="gene-LSAT_9X38080"/>
</dbReference>
<dbReference type="PANTHER" id="PTHR47976:SF120">
    <property type="entry name" value="G-TYPE LECTIN S-RECEPTOR-LIKE SERINE_THREONINE-PROTEIN KINASE SD2-5"/>
    <property type="match status" value="1"/>
</dbReference>
<evidence type="ECO:0000259" key="5">
    <source>
        <dbReference type="PROSITE" id="PS50927"/>
    </source>
</evidence>
<dbReference type="Proteomes" id="UP000235145">
    <property type="component" value="Unassembled WGS sequence"/>
</dbReference>
<evidence type="ECO:0000256" key="4">
    <source>
        <dbReference type="SAM" id="SignalP"/>
    </source>
</evidence>
<sequence>MNLLSLLALLIHFSSHFYGHCITNNIHLGSETTLDVPMLYITGLVEKAFILETSQPTPNFQAGLIVEATEDKYVCSFVLFLGNIKVWSSSHLSRFFTSGKCMLTLNRDGDLQLTGQKGEIGWRTATYGQGIERLQLSNTGNLVLLDEFNTIKWQSFHFPTDVMLWGQTLDVGTKLTSFPTNSNSFYSFEIHREKLALYLNSGNFKYSYWEFNPTKPQKISFIRLALNGLQLFNDDNHKIAQIPSKRLQRLRFLAIENTTGNIGFYYYSTTTTKFEASFQSLRNKCDQPNLCKANDICTLSKECSRLEIEGFSGNFCGNRRVDMQEIRSAISILRDENKKMVNMTRETCAGSCMDDCTCVGALFTSGNNECYLYEEVRGVKEVGDNEKVSTFMVKVLKKGSNGLKRWALILIVVSDGLILFICLGGLCFYILRKRR</sequence>
<feature type="signal peptide" evidence="4">
    <location>
        <begin position="1"/>
        <end position="19"/>
    </location>
</feature>
<feature type="transmembrane region" description="Helical" evidence="3">
    <location>
        <begin position="406"/>
        <end position="431"/>
    </location>
</feature>
<keyword evidence="7" id="KW-1185">Reference proteome</keyword>
<dbReference type="AlphaFoldDB" id="A0A9R1UDX7"/>
<feature type="domain" description="Bulb-type lectin" evidence="5">
    <location>
        <begin position="42"/>
        <end position="157"/>
    </location>
</feature>
<keyword evidence="2" id="KW-0325">Glycoprotein</keyword>
<dbReference type="Pfam" id="PF01453">
    <property type="entry name" value="B_lectin"/>
    <property type="match status" value="1"/>
</dbReference>
<dbReference type="PANTHER" id="PTHR47976">
    <property type="entry name" value="G-TYPE LECTIN S-RECEPTOR-LIKE SERINE/THREONINE-PROTEIN KINASE SD2-5"/>
    <property type="match status" value="1"/>
</dbReference>
<evidence type="ECO:0000256" key="2">
    <source>
        <dbReference type="ARBA" id="ARBA00023180"/>
    </source>
</evidence>
<evidence type="ECO:0000313" key="7">
    <source>
        <dbReference type="Proteomes" id="UP000235145"/>
    </source>
</evidence>
<keyword evidence="1 4" id="KW-0732">Signal</keyword>
<evidence type="ECO:0000313" key="6">
    <source>
        <dbReference type="EMBL" id="KAJ0185310.1"/>
    </source>
</evidence>
<dbReference type="EMBL" id="NBSK02000009">
    <property type="protein sequence ID" value="KAJ0185310.1"/>
    <property type="molecule type" value="Genomic_DNA"/>
</dbReference>
<dbReference type="OrthoDB" id="740822at2759"/>